<dbReference type="EMBL" id="AAOT01000004">
    <property type="protein sequence ID" value="EAR52399.1"/>
    <property type="molecule type" value="Genomic_DNA"/>
</dbReference>
<name>Q2CI59_OCEGH</name>
<gene>
    <name evidence="2" type="ORF">OG2516_07977</name>
</gene>
<dbReference type="RefSeq" id="WP_007255120.1">
    <property type="nucleotide sequence ID" value="NZ_CH724107.1"/>
</dbReference>
<dbReference type="Proteomes" id="UP000003635">
    <property type="component" value="Unassembled WGS sequence"/>
</dbReference>
<keyword evidence="2" id="KW-0808">Transferase</keyword>
<dbReference type="InterPro" id="IPR000182">
    <property type="entry name" value="GNAT_dom"/>
</dbReference>
<dbReference type="SUPFAM" id="SSF55729">
    <property type="entry name" value="Acyl-CoA N-acyltransferases (Nat)"/>
    <property type="match status" value="1"/>
</dbReference>
<dbReference type="eggNOG" id="COG0456">
    <property type="taxonomic scope" value="Bacteria"/>
</dbReference>
<dbReference type="OrthoDB" id="9804026at2"/>
<dbReference type="PROSITE" id="PS51186">
    <property type="entry name" value="GNAT"/>
    <property type="match status" value="1"/>
</dbReference>
<reference evidence="2 3" key="1">
    <citation type="journal article" date="2010" name="J. Bacteriol.">
        <title>Genome sequences of Oceanicola granulosus HTCC2516(T) and Oceanicola batsensis HTCC2597(TDelta).</title>
        <authorList>
            <person name="Thrash J.C."/>
            <person name="Cho J.C."/>
            <person name="Vergin K.L."/>
            <person name="Giovannoni S.J."/>
        </authorList>
    </citation>
    <scope>NUCLEOTIDE SEQUENCE [LARGE SCALE GENOMIC DNA]</scope>
    <source>
        <strain evidence="3">ATCC BAA-861 / DSM 15982 / KCTC 12143 / HTCC2516</strain>
    </source>
</reference>
<dbReference type="STRING" id="314256.OG2516_07977"/>
<accession>Q2CI59</accession>
<dbReference type="CDD" id="cd04301">
    <property type="entry name" value="NAT_SF"/>
    <property type="match status" value="1"/>
</dbReference>
<evidence type="ECO:0000313" key="3">
    <source>
        <dbReference type="Proteomes" id="UP000003635"/>
    </source>
</evidence>
<dbReference type="Gene3D" id="3.40.630.30">
    <property type="match status" value="1"/>
</dbReference>
<evidence type="ECO:0000313" key="2">
    <source>
        <dbReference type="EMBL" id="EAR52399.1"/>
    </source>
</evidence>
<dbReference type="Pfam" id="PF00583">
    <property type="entry name" value="Acetyltransf_1"/>
    <property type="match status" value="1"/>
</dbReference>
<comment type="caution">
    <text evidence="2">The sequence shown here is derived from an EMBL/GenBank/DDBJ whole genome shotgun (WGS) entry which is preliminary data.</text>
</comment>
<evidence type="ECO:0000259" key="1">
    <source>
        <dbReference type="PROSITE" id="PS51186"/>
    </source>
</evidence>
<dbReference type="AlphaFoldDB" id="Q2CI59"/>
<dbReference type="GO" id="GO:0016747">
    <property type="term" value="F:acyltransferase activity, transferring groups other than amino-acyl groups"/>
    <property type="evidence" value="ECO:0007669"/>
    <property type="project" value="InterPro"/>
</dbReference>
<organism evidence="2 3">
    <name type="scientific">Oceanicola granulosus (strain ATCC BAA-861 / DSM 15982 / KCTC 12143 / HTCC2516)</name>
    <dbReference type="NCBI Taxonomy" id="314256"/>
    <lineage>
        <taxon>Bacteria</taxon>
        <taxon>Pseudomonadati</taxon>
        <taxon>Pseudomonadota</taxon>
        <taxon>Alphaproteobacteria</taxon>
        <taxon>Rhodobacterales</taxon>
        <taxon>Roseobacteraceae</taxon>
        <taxon>Oceanicola</taxon>
    </lineage>
</organism>
<keyword evidence="3" id="KW-1185">Reference proteome</keyword>
<sequence>MTPGSADVAAWLAELHARAYGDRPWSAEEFADLLASPGALLVTRPAAFLLARRSFDEAEILTLATDPAVRRSGNARACLDEFHERARTDGAVDAFLEVAEDNAPARALYAAAGYTEAGRRRRYYPRPGAPAADALVLSRTL</sequence>
<dbReference type="HOGENOM" id="CLU_013985_23_2_5"/>
<proteinExistence type="predicted"/>
<dbReference type="InterPro" id="IPR016181">
    <property type="entry name" value="Acyl_CoA_acyltransferase"/>
</dbReference>
<protein>
    <submittedName>
        <fullName evidence="2">Ribosomal-protein-alanine acetyltransferase, putative</fullName>
    </submittedName>
</protein>
<feature type="domain" description="N-acetyltransferase" evidence="1">
    <location>
        <begin position="1"/>
        <end position="141"/>
    </location>
</feature>